<accession>A0ABY9RJ41</accession>
<dbReference type="InterPro" id="IPR007813">
    <property type="entry name" value="PilN"/>
</dbReference>
<dbReference type="InterPro" id="IPR052534">
    <property type="entry name" value="Extracell_DNA_Util/SecSys_Comp"/>
</dbReference>
<feature type="region of interest" description="Disordered" evidence="2">
    <location>
        <begin position="188"/>
        <end position="212"/>
    </location>
</feature>
<keyword evidence="3" id="KW-1133">Transmembrane helix</keyword>
<organism evidence="4 5">
    <name type="scientific">Undibacterium cyanobacteriorum</name>
    <dbReference type="NCBI Taxonomy" id="3073561"/>
    <lineage>
        <taxon>Bacteria</taxon>
        <taxon>Pseudomonadati</taxon>
        <taxon>Pseudomonadota</taxon>
        <taxon>Betaproteobacteria</taxon>
        <taxon>Burkholderiales</taxon>
        <taxon>Oxalobacteraceae</taxon>
        <taxon>Undibacterium</taxon>
    </lineage>
</organism>
<proteinExistence type="predicted"/>
<dbReference type="Pfam" id="PF05137">
    <property type="entry name" value="PilN"/>
    <property type="match status" value="1"/>
</dbReference>
<gene>
    <name evidence="4" type="ORF">RF679_02890</name>
</gene>
<keyword evidence="5" id="KW-1185">Reference proteome</keyword>
<evidence type="ECO:0000313" key="5">
    <source>
        <dbReference type="Proteomes" id="UP001181355"/>
    </source>
</evidence>
<dbReference type="RefSeq" id="WP_309482724.1">
    <property type="nucleotide sequence ID" value="NZ_CP133720.1"/>
</dbReference>
<protein>
    <submittedName>
        <fullName evidence="4">PilN domain-containing protein</fullName>
    </submittedName>
</protein>
<reference evidence="4" key="1">
    <citation type="submission" date="2023-09" db="EMBL/GenBank/DDBJ databases">
        <title>Undibacterium sp. 20NA77.5 isolated from freshwater.</title>
        <authorList>
            <person name="Le V."/>
            <person name="Ko S.-R."/>
            <person name="Ahn C.-Y."/>
            <person name="Oh H.-M."/>
        </authorList>
    </citation>
    <scope>NUCLEOTIDE SEQUENCE</scope>
    <source>
        <strain evidence="4">20NA77.5</strain>
    </source>
</reference>
<dbReference type="EMBL" id="CP133720">
    <property type="protein sequence ID" value="WMW81243.1"/>
    <property type="molecule type" value="Genomic_DNA"/>
</dbReference>
<dbReference type="Proteomes" id="UP001181355">
    <property type="component" value="Chromosome"/>
</dbReference>
<feature type="coiled-coil region" evidence="1">
    <location>
        <begin position="57"/>
        <end position="91"/>
    </location>
</feature>
<feature type="transmembrane region" description="Helical" evidence="3">
    <location>
        <begin position="21"/>
        <end position="43"/>
    </location>
</feature>
<feature type="compositionally biased region" description="Basic and acidic residues" evidence="2">
    <location>
        <begin position="198"/>
        <end position="212"/>
    </location>
</feature>
<dbReference type="PANTHER" id="PTHR40278:SF2">
    <property type="entry name" value="TYPE IV PILUS INNER MEMBRANE COMPONENT PILN"/>
    <property type="match status" value="1"/>
</dbReference>
<keyword evidence="1" id="KW-0175">Coiled coil</keyword>
<evidence type="ECO:0000256" key="2">
    <source>
        <dbReference type="SAM" id="MobiDB-lite"/>
    </source>
</evidence>
<dbReference type="PANTHER" id="PTHR40278">
    <property type="entry name" value="DNA UTILIZATION PROTEIN HOFN"/>
    <property type="match status" value="1"/>
</dbReference>
<evidence type="ECO:0000256" key="3">
    <source>
        <dbReference type="SAM" id="Phobius"/>
    </source>
</evidence>
<keyword evidence="3" id="KW-0812">Transmembrane</keyword>
<name>A0ABY9RJ41_9BURK</name>
<sequence length="212" mass="23820">MIRINLLPHREARRKELKNQFYALMALSVLVGFGIVIVVGVYFSTQLSAQVERNAFITEKNKELDGKIKEVATLRQEIDALKARQQAVEDLQSDRNQPVFMMNELVRLAPEGLYLLSIKQEGQRVLIKGYAQSHAVVGIFVNDLSSSKWMTRPEIIQNKAVNLGQGRDAKRVIEFDVSVGMRRPRELEAAAASASELPAEKKPADSKSTEKK</sequence>
<evidence type="ECO:0000256" key="1">
    <source>
        <dbReference type="SAM" id="Coils"/>
    </source>
</evidence>
<evidence type="ECO:0000313" key="4">
    <source>
        <dbReference type="EMBL" id="WMW81243.1"/>
    </source>
</evidence>
<keyword evidence="3" id="KW-0472">Membrane</keyword>